<dbReference type="AlphaFoldDB" id="A0A816L683"/>
<organism evidence="1">
    <name type="scientific">Brassica napus</name>
    <name type="common">Rape</name>
    <dbReference type="NCBI Taxonomy" id="3708"/>
    <lineage>
        <taxon>Eukaryota</taxon>
        <taxon>Viridiplantae</taxon>
        <taxon>Streptophyta</taxon>
        <taxon>Embryophyta</taxon>
        <taxon>Tracheophyta</taxon>
        <taxon>Spermatophyta</taxon>
        <taxon>Magnoliopsida</taxon>
        <taxon>eudicotyledons</taxon>
        <taxon>Gunneridae</taxon>
        <taxon>Pentapetalae</taxon>
        <taxon>rosids</taxon>
        <taxon>malvids</taxon>
        <taxon>Brassicales</taxon>
        <taxon>Brassicaceae</taxon>
        <taxon>Brassiceae</taxon>
        <taxon>Brassica</taxon>
    </lineage>
</organism>
<evidence type="ECO:0000313" key="1">
    <source>
        <dbReference type="EMBL" id="CAF1932011.1"/>
    </source>
</evidence>
<gene>
    <name evidence="1" type="ORF">DARMORV10_C05P43530.1</name>
</gene>
<protein>
    <submittedName>
        <fullName evidence="1">(rape) hypothetical protein</fullName>
    </submittedName>
</protein>
<sequence length="64" mass="7780">MVPLIVGSRLERKVLWSTRIWRLRCCGEFWAGIFSTSVNQWRQREGRWSYVSHICIKILPRRNF</sequence>
<reference evidence="1" key="1">
    <citation type="submission" date="2021-01" db="EMBL/GenBank/DDBJ databases">
        <authorList>
            <consortium name="Genoscope - CEA"/>
            <person name="William W."/>
        </authorList>
    </citation>
    <scope>NUCLEOTIDE SEQUENCE</scope>
</reference>
<name>A0A816L683_BRANA</name>
<proteinExistence type="predicted"/>
<accession>A0A816L683</accession>
<dbReference type="Proteomes" id="UP001295469">
    <property type="component" value="Chromosome C05"/>
</dbReference>
<dbReference type="EMBL" id="HG994369">
    <property type="protein sequence ID" value="CAF1932011.1"/>
    <property type="molecule type" value="Genomic_DNA"/>
</dbReference>